<evidence type="ECO:0000313" key="2">
    <source>
        <dbReference type="EMBL" id="KAF6153364.1"/>
    </source>
</evidence>
<accession>A0A7J7MF32</accession>
<proteinExistence type="predicted"/>
<dbReference type="PANTHER" id="PTHR33107:SF5">
    <property type="entry name" value="KUNITZ TRYPSIN INHIBITOR 5"/>
    <property type="match status" value="1"/>
</dbReference>
<dbReference type="PANTHER" id="PTHR33107">
    <property type="entry name" value="KUNITZ TRYPSIN INHIBITOR 2"/>
    <property type="match status" value="1"/>
</dbReference>
<keyword evidence="3" id="KW-1185">Reference proteome</keyword>
<reference evidence="2 3" key="1">
    <citation type="journal article" date="2020" name="IScience">
        <title>Genome Sequencing of the Endangered Kingdonia uniflora (Circaeasteraceae, Ranunculales) Reveals Potential Mechanisms of Evolutionary Specialization.</title>
        <authorList>
            <person name="Sun Y."/>
            <person name="Deng T."/>
            <person name="Zhang A."/>
            <person name="Moore M.J."/>
            <person name="Landis J.B."/>
            <person name="Lin N."/>
            <person name="Zhang H."/>
            <person name="Zhang X."/>
            <person name="Huang J."/>
            <person name="Zhang X."/>
            <person name="Sun H."/>
            <person name="Wang H."/>
        </authorList>
    </citation>
    <scope>NUCLEOTIDE SEQUENCE [LARGE SCALE GENOMIC DNA]</scope>
    <source>
        <strain evidence="2">TB1705</strain>
        <tissue evidence="2">Leaf</tissue>
    </source>
</reference>
<evidence type="ECO:0000256" key="1">
    <source>
        <dbReference type="SAM" id="SignalP"/>
    </source>
</evidence>
<comment type="caution">
    <text evidence="2">The sequence shown here is derived from an EMBL/GenBank/DDBJ whole genome shotgun (WGS) entry which is preliminary data.</text>
</comment>
<dbReference type="Proteomes" id="UP000541444">
    <property type="component" value="Unassembled WGS sequence"/>
</dbReference>
<dbReference type="GO" id="GO:0004866">
    <property type="term" value="F:endopeptidase inhibitor activity"/>
    <property type="evidence" value="ECO:0007669"/>
    <property type="project" value="InterPro"/>
</dbReference>
<dbReference type="InterPro" id="IPR002160">
    <property type="entry name" value="Prot_inh_Kunz-lg"/>
</dbReference>
<dbReference type="CDD" id="cd23375">
    <property type="entry name" value="beta-trefoil_STI_VvMLP-like"/>
    <property type="match status" value="1"/>
</dbReference>
<dbReference type="PROSITE" id="PS00283">
    <property type="entry name" value="SOYBEAN_KUNITZ"/>
    <property type="match status" value="1"/>
</dbReference>
<dbReference type="InterPro" id="IPR011065">
    <property type="entry name" value="Kunitz_inhibitor_STI-like_sf"/>
</dbReference>
<keyword evidence="1" id="KW-0732">Signal</keyword>
<name>A0A7J7MF32_9MAGN</name>
<protein>
    <submittedName>
        <fullName evidence="2">Uncharacterized protein</fullName>
    </submittedName>
</protein>
<gene>
    <name evidence="2" type="ORF">GIB67_003554</name>
</gene>
<feature type="chain" id="PRO_5029456519" evidence="1">
    <location>
        <begin position="23"/>
        <end position="199"/>
    </location>
</feature>
<dbReference type="AlphaFoldDB" id="A0A7J7MF32"/>
<organism evidence="2 3">
    <name type="scientific">Kingdonia uniflora</name>
    <dbReference type="NCBI Taxonomy" id="39325"/>
    <lineage>
        <taxon>Eukaryota</taxon>
        <taxon>Viridiplantae</taxon>
        <taxon>Streptophyta</taxon>
        <taxon>Embryophyta</taxon>
        <taxon>Tracheophyta</taxon>
        <taxon>Spermatophyta</taxon>
        <taxon>Magnoliopsida</taxon>
        <taxon>Ranunculales</taxon>
        <taxon>Circaeasteraceae</taxon>
        <taxon>Kingdonia</taxon>
    </lineage>
</organism>
<dbReference type="OrthoDB" id="1918435at2759"/>
<dbReference type="Pfam" id="PF00197">
    <property type="entry name" value="Kunitz_legume"/>
    <property type="match status" value="1"/>
</dbReference>
<dbReference type="SUPFAM" id="SSF50386">
    <property type="entry name" value="STI-like"/>
    <property type="match status" value="1"/>
</dbReference>
<evidence type="ECO:0000313" key="3">
    <source>
        <dbReference type="Proteomes" id="UP000541444"/>
    </source>
</evidence>
<feature type="signal peptide" evidence="1">
    <location>
        <begin position="1"/>
        <end position="22"/>
    </location>
</feature>
<dbReference type="SMART" id="SM00452">
    <property type="entry name" value="STI"/>
    <property type="match status" value="1"/>
</dbReference>
<dbReference type="PRINTS" id="PR00291">
    <property type="entry name" value="KUNITZINHBTR"/>
</dbReference>
<sequence>MKIILLLSTLFLSSISLLPSSATSTPVLDIDGHKLQTRTNYYVLPLVRGRGGGLALSLRNNTCPFYVAQEGSEVLRGLPVKFLATSTKEKFVQESADVNIVFSGATICVQSTAWRLGGVDKITGRRYVQSGGVVGNPGKGTVSNWFKIEKYNSDYKLVFCPSVCNFCKVICGDLGVFIEDGKRWLGLSDVPLSVFFKKV</sequence>
<dbReference type="EMBL" id="JACGCM010001564">
    <property type="protein sequence ID" value="KAF6153364.1"/>
    <property type="molecule type" value="Genomic_DNA"/>
</dbReference>
<dbReference type="Gene3D" id="2.80.10.50">
    <property type="match status" value="1"/>
</dbReference>